<dbReference type="SMART" id="SM00644">
    <property type="entry name" value="Ami_2"/>
    <property type="match status" value="1"/>
</dbReference>
<name>A0ABX0Z773_9ACTN</name>
<keyword evidence="3" id="KW-1185">Reference proteome</keyword>
<dbReference type="InterPro" id="IPR002502">
    <property type="entry name" value="Amidase_domain"/>
</dbReference>
<dbReference type="RefSeq" id="WP_168002050.1">
    <property type="nucleotide sequence ID" value="NZ_JAATEO010000018.1"/>
</dbReference>
<evidence type="ECO:0000313" key="3">
    <source>
        <dbReference type="Proteomes" id="UP000783871"/>
    </source>
</evidence>
<dbReference type="InterPro" id="IPR036505">
    <property type="entry name" value="Amidase/PGRP_sf"/>
</dbReference>
<comment type="caution">
    <text evidence="2">The sequence shown here is derived from an EMBL/GenBank/DDBJ whole genome shotgun (WGS) entry which is preliminary data.</text>
</comment>
<dbReference type="Gene3D" id="3.40.80.10">
    <property type="entry name" value="Peptidoglycan recognition protein-like"/>
    <property type="match status" value="1"/>
</dbReference>
<dbReference type="SUPFAM" id="SSF55846">
    <property type="entry name" value="N-acetylmuramoyl-L-alanine amidase-like"/>
    <property type="match status" value="1"/>
</dbReference>
<accession>A0ABX0Z773</accession>
<proteinExistence type="predicted"/>
<sequence length="294" mass="31371">MARLLWLPAVLRAAGLTVHEVDGWEGRGAGTFGPVVGVQCHETRGSRTSTDAGEIRVLVHGRPGLSGPIAQLYLSRSGHWWVVASGTAHHNKVGWAGPNRGHGNDSLIGVEAQHALGEPWTDRQYDSYVRGVAAIIRHLDIPVGRVSGHKEHQPGEKSDPGFDMGQFRRDVALAGKDDDMPYSESQLKALPWQYNGRGMPGVPTGRSTLWVLGTIYKMVELIAKQVNIDPQELAQIKAAAEQGAAAAADDLIAAVLTRLPEDIGGMTHEQLVGVVATGVREAFEGGLAPDTAQG</sequence>
<protein>
    <submittedName>
        <fullName evidence="2">N-acetylmuramoyl-L-alanine amidase</fullName>
    </submittedName>
</protein>
<dbReference type="EMBL" id="JAATEO010000018">
    <property type="protein sequence ID" value="NJP33677.1"/>
    <property type="molecule type" value="Genomic_DNA"/>
</dbReference>
<evidence type="ECO:0000313" key="2">
    <source>
        <dbReference type="EMBL" id="NJP33677.1"/>
    </source>
</evidence>
<dbReference type="Pfam" id="PF01510">
    <property type="entry name" value="Amidase_2"/>
    <property type="match status" value="1"/>
</dbReference>
<organism evidence="2 3">
    <name type="scientific">Micromonospora thermarum</name>
    <dbReference type="NCBI Taxonomy" id="2720024"/>
    <lineage>
        <taxon>Bacteria</taxon>
        <taxon>Bacillati</taxon>
        <taxon>Actinomycetota</taxon>
        <taxon>Actinomycetes</taxon>
        <taxon>Micromonosporales</taxon>
        <taxon>Micromonosporaceae</taxon>
        <taxon>Micromonospora</taxon>
    </lineage>
</organism>
<feature type="domain" description="N-acetylmuramoyl-L-alanine amidase" evidence="1">
    <location>
        <begin position="24"/>
        <end position="161"/>
    </location>
</feature>
<gene>
    <name evidence="2" type="ORF">HCJ94_17235</name>
</gene>
<evidence type="ECO:0000259" key="1">
    <source>
        <dbReference type="SMART" id="SM00644"/>
    </source>
</evidence>
<dbReference type="Proteomes" id="UP000783871">
    <property type="component" value="Unassembled WGS sequence"/>
</dbReference>
<reference evidence="2 3" key="1">
    <citation type="submission" date="2020-03" db="EMBL/GenBank/DDBJ databases">
        <title>WGS of actinomycetes isolated from Thailand.</title>
        <authorList>
            <person name="Thawai C."/>
        </authorList>
    </citation>
    <scope>NUCLEOTIDE SEQUENCE [LARGE SCALE GENOMIC DNA]</scope>
    <source>
        <strain evidence="2 3">HSS6-12</strain>
    </source>
</reference>